<organism evidence="1 2">
    <name type="scientific">Megamonas hypermegale</name>
    <dbReference type="NCBI Taxonomy" id="158847"/>
    <lineage>
        <taxon>Bacteria</taxon>
        <taxon>Bacillati</taxon>
        <taxon>Bacillota</taxon>
        <taxon>Negativicutes</taxon>
        <taxon>Selenomonadales</taxon>
        <taxon>Selenomonadaceae</taxon>
        <taxon>Megamonas</taxon>
    </lineage>
</organism>
<evidence type="ECO:0000313" key="2">
    <source>
        <dbReference type="Proteomes" id="UP000255234"/>
    </source>
</evidence>
<sequence>MNNNLENAFRQGFIQFLAGYIDKASSSNAIKEMKVFKQKLVAATLEELVKISNNDWFIAKPIFKCALYLIDKRIESFKNFMKVTSNESLKEEMEKELINYNIAKKSLTNLINTIQKH</sequence>
<evidence type="ECO:0000313" key="1">
    <source>
        <dbReference type="EMBL" id="STY71148.1"/>
    </source>
</evidence>
<dbReference type="Proteomes" id="UP000255234">
    <property type="component" value="Unassembled WGS sequence"/>
</dbReference>
<dbReference type="RefSeq" id="WP_115151520.1">
    <property type="nucleotide sequence ID" value="NZ_UGPP01000001.1"/>
</dbReference>
<gene>
    <name evidence="1" type="ORF">NCTC10571_01300</name>
</gene>
<accession>A0A378NYR9</accession>
<reference evidence="1 2" key="1">
    <citation type="submission" date="2018-06" db="EMBL/GenBank/DDBJ databases">
        <authorList>
            <consortium name="Pathogen Informatics"/>
            <person name="Doyle S."/>
        </authorList>
    </citation>
    <scope>NUCLEOTIDE SEQUENCE [LARGE SCALE GENOMIC DNA]</scope>
    <source>
        <strain evidence="1 2">NCTC10571</strain>
    </source>
</reference>
<protein>
    <submittedName>
        <fullName evidence="1">Uncharacterized protein</fullName>
    </submittedName>
</protein>
<dbReference type="AlphaFoldDB" id="A0A378NYR9"/>
<proteinExistence type="predicted"/>
<dbReference type="EMBL" id="UGPP01000001">
    <property type="protein sequence ID" value="STY71148.1"/>
    <property type="molecule type" value="Genomic_DNA"/>
</dbReference>
<name>A0A378NYR9_9FIRM</name>